<accession>A0A0X3BKY4</accession>
<dbReference type="AlphaFoldDB" id="A0A0X3BKY4"/>
<feature type="transmembrane region" description="Helical" evidence="1">
    <location>
        <begin position="16"/>
        <end position="35"/>
    </location>
</feature>
<evidence type="ECO:0000256" key="1">
    <source>
        <dbReference type="SAM" id="Phobius"/>
    </source>
</evidence>
<evidence type="ECO:0000313" key="3">
    <source>
        <dbReference type="Proteomes" id="UP000069850"/>
    </source>
</evidence>
<dbReference type="Proteomes" id="UP000069850">
    <property type="component" value="Chromosome 1"/>
</dbReference>
<protein>
    <submittedName>
        <fullName evidence="2">Uncharacterized protein</fullName>
    </submittedName>
</protein>
<proteinExistence type="predicted"/>
<sequence>MMEAEVNPDQTQAAPLSLQGAVVGLLAAAGVFLVMRRK</sequence>
<dbReference type="EMBL" id="LT158599">
    <property type="protein sequence ID" value="CVK32836.1"/>
    <property type="molecule type" value="Genomic_DNA"/>
</dbReference>
<organism evidence="2 3">
    <name type="scientific">Methanoculleus bourgensis</name>
    <dbReference type="NCBI Taxonomy" id="83986"/>
    <lineage>
        <taxon>Archaea</taxon>
        <taxon>Methanobacteriati</taxon>
        <taxon>Methanobacteriota</taxon>
        <taxon>Stenosarchaea group</taxon>
        <taxon>Methanomicrobia</taxon>
        <taxon>Methanomicrobiales</taxon>
        <taxon>Methanomicrobiaceae</taxon>
        <taxon>Methanoculleus</taxon>
    </lineage>
</organism>
<evidence type="ECO:0000313" key="2">
    <source>
        <dbReference type="EMBL" id="CVK32836.1"/>
    </source>
</evidence>
<keyword evidence="1" id="KW-0472">Membrane</keyword>
<keyword evidence="1" id="KW-0812">Transmembrane</keyword>
<keyword evidence="1" id="KW-1133">Transmembrane helix</keyword>
<gene>
    <name evidence="2" type="ORF">MMAB1_1623</name>
</gene>
<reference evidence="2 3" key="1">
    <citation type="submission" date="2016-01" db="EMBL/GenBank/DDBJ databases">
        <authorList>
            <person name="Manzoor S."/>
        </authorList>
    </citation>
    <scope>NUCLEOTIDE SEQUENCE [LARGE SCALE GENOMIC DNA]</scope>
    <source>
        <strain evidence="2">Methanoculleus sp MAB1</strain>
    </source>
</reference>
<dbReference type="KEGG" id="mema:MMAB1_1623"/>
<name>A0A0X3BKY4_9EURY</name>